<reference evidence="2" key="1">
    <citation type="submission" date="2017-05" db="EMBL/GenBank/DDBJ databases">
        <title>Complete sequence of VIM-4 producing plasmid from a clinical Pseudomonas aeruginosa isolate.</title>
        <authorList>
            <person name="Shaw J.M."/>
        </authorList>
    </citation>
    <scope>NUCLEOTIDE SEQUENCE</scope>
    <source>
        <strain evidence="2">PAcoop101</strain>
        <plasmid evidence="2">pCOOP-101</plasmid>
    </source>
</reference>
<evidence type="ECO:0000259" key="1">
    <source>
        <dbReference type="Pfam" id="PF18495"/>
    </source>
</evidence>
<evidence type="ECO:0000313" key="2">
    <source>
        <dbReference type="EMBL" id="AWD72700.1"/>
    </source>
</evidence>
<dbReference type="InterPro" id="IPR043038">
    <property type="entry name" value="VbhA_sf"/>
</dbReference>
<accession>A0A2S1FJL3</accession>
<sequence length="68" mass="7362">MADQEHMTEREKAGRLATVRSNLASQRIEGLEPDGQAVADAEAWARGELPIAKAIGRYKAKLKGEGIT</sequence>
<organism evidence="2">
    <name type="scientific">Pseudomonas aeruginosa</name>
    <dbReference type="NCBI Taxonomy" id="287"/>
    <lineage>
        <taxon>Bacteria</taxon>
        <taxon>Pseudomonadati</taxon>
        <taxon>Pseudomonadota</taxon>
        <taxon>Gammaproteobacteria</taxon>
        <taxon>Pseudomonadales</taxon>
        <taxon>Pseudomonadaceae</taxon>
        <taxon>Pseudomonas</taxon>
    </lineage>
</organism>
<dbReference type="Gene3D" id="1.10.8.1050">
    <property type="entry name" value="Antitoxin VbhA-like"/>
    <property type="match status" value="1"/>
</dbReference>
<dbReference type="EMBL" id="MF141039">
    <property type="protein sequence ID" value="AWD72700.1"/>
    <property type="molecule type" value="Genomic_DNA"/>
</dbReference>
<feature type="domain" description="Antitoxin VbhA" evidence="1">
    <location>
        <begin position="15"/>
        <end position="61"/>
    </location>
</feature>
<dbReference type="InterPro" id="IPR041535">
    <property type="entry name" value="VbhA"/>
</dbReference>
<dbReference type="CDD" id="cd11586">
    <property type="entry name" value="VbhA_like"/>
    <property type="match status" value="1"/>
</dbReference>
<proteinExistence type="predicted"/>
<dbReference type="Pfam" id="PF18495">
    <property type="entry name" value="VbhA"/>
    <property type="match status" value="1"/>
</dbReference>
<protein>
    <submittedName>
        <fullName evidence="2">Antitoxin VbhA</fullName>
    </submittedName>
</protein>
<keyword evidence="2" id="KW-0614">Plasmid</keyword>
<dbReference type="RefSeq" id="WP_222859278.1">
    <property type="nucleotide sequence ID" value="NZ_MF141039.1"/>
</dbReference>
<dbReference type="InterPro" id="IPR033788">
    <property type="entry name" value="VbhA-like"/>
</dbReference>
<name>A0A2S1FJL3_PSEAI</name>
<geneLocation type="plasmid" evidence="2">
    <name>pCOOP-101</name>
</geneLocation>
<dbReference type="AlphaFoldDB" id="A0A2S1FJL3"/>